<comment type="caution">
    <text evidence="2">The sequence shown here is derived from an EMBL/GenBank/DDBJ whole genome shotgun (WGS) entry which is preliminary data.</text>
</comment>
<dbReference type="Pfam" id="PF08722">
    <property type="entry name" value="Tn7_TnsA-like_N"/>
    <property type="match status" value="1"/>
</dbReference>
<sequence length="211" mass="25130">MNGSRKIKASNKLSTRGKHRSTKMFRMIPWESTLERDFIKLLDFDQTVTYFEFQPVRIDYAYQGKERKYYPDFLVQKNDSKIYIYEVKAFAKRYDELNIIKFQVGKMYCMENNMKYVVVTEKDIRQGFLIDNLDVLTEIREESISGRVMNEILQKVNDLGGKTSIYELKRNLDHIDEAVLECSIYQLIYIHELYADLISNLINDELIVERN</sequence>
<dbReference type="AlphaFoldDB" id="A0AAW5E500"/>
<gene>
    <name evidence="2" type="ORF">MJG50_18950</name>
</gene>
<dbReference type="Gene3D" id="3.40.91.30">
    <property type="match status" value="1"/>
</dbReference>
<dbReference type="Proteomes" id="UP001431131">
    <property type="component" value="Unassembled WGS sequence"/>
</dbReference>
<organism evidence="2 3">
    <name type="scientific">Fredinandcohnia quinoae</name>
    <dbReference type="NCBI Taxonomy" id="2918902"/>
    <lineage>
        <taxon>Bacteria</taxon>
        <taxon>Bacillati</taxon>
        <taxon>Bacillota</taxon>
        <taxon>Bacilli</taxon>
        <taxon>Bacillales</taxon>
        <taxon>Bacillaceae</taxon>
        <taxon>Fredinandcohnia</taxon>
    </lineage>
</organism>
<keyword evidence="2" id="KW-0540">Nuclease</keyword>
<protein>
    <submittedName>
        <fullName evidence="2">TnsA endonuclease N-terminal domain-containing protein</fullName>
    </submittedName>
</protein>
<keyword evidence="2" id="KW-0378">Hydrolase</keyword>
<keyword evidence="2" id="KW-0255">Endonuclease</keyword>
<dbReference type="InterPro" id="IPR014833">
    <property type="entry name" value="TnsA_N"/>
</dbReference>
<evidence type="ECO:0000313" key="2">
    <source>
        <dbReference type="EMBL" id="MCH1627418.1"/>
    </source>
</evidence>
<dbReference type="RefSeq" id="WP_240257337.1">
    <property type="nucleotide sequence ID" value="NZ_JAKTTI010000041.1"/>
</dbReference>
<name>A0AAW5E500_9BACI</name>
<accession>A0AAW5E500</accession>
<proteinExistence type="predicted"/>
<dbReference type="EMBL" id="JAKTTI010000041">
    <property type="protein sequence ID" value="MCH1627418.1"/>
    <property type="molecule type" value="Genomic_DNA"/>
</dbReference>
<dbReference type="GO" id="GO:0004519">
    <property type="term" value="F:endonuclease activity"/>
    <property type="evidence" value="ECO:0007669"/>
    <property type="project" value="UniProtKB-KW"/>
</dbReference>
<evidence type="ECO:0000313" key="3">
    <source>
        <dbReference type="Proteomes" id="UP001431131"/>
    </source>
</evidence>
<reference evidence="2" key="1">
    <citation type="submission" date="2022-02" db="EMBL/GenBank/DDBJ databases">
        <title>Fredinandcohnia quinoae sp. nov. isolated from Chenopodium quinoa seeds.</title>
        <authorList>
            <person name="Saati-Santamaria Z."/>
            <person name="Flores-Felix J.D."/>
            <person name="Igual J.M."/>
            <person name="Velazquez E."/>
            <person name="Garcia-Fraile P."/>
            <person name="Martinez-Molina E."/>
        </authorList>
    </citation>
    <scope>NUCLEOTIDE SEQUENCE</scope>
    <source>
        <strain evidence="2">SECRCQ15</strain>
    </source>
</reference>
<feature type="domain" description="TnsA endonuclease N-terminal" evidence="1">
    <location>
        <begin position="45"/>
        <end position="121"/>
    </location>
</feature>
<evidence type="ECO:0000259" key="1">
    <source>
        <dbReference type="Pfam" id="PF08722"/>
    </source>
</evidence>
<keyword evidence="3" id="KW-1185">Reference proteome</keyword>